<dbReference type="PROSITE" id="PS50885">
    <property type="entry name" value="HAMP"/>
    <property type="match status" value="1"/>
</dbReference>
<dbReference type="GO" id="GO:0006935">
    <property type="term" value="P:chemotaxis"/>
    <property type="evidence" value="ECO:0007669"/>
    <property type="project" value="UniProtKB-KW"/>
</dbReference>
<feature type="coiled-coil region" evidence="4">
    <location>
        <begin position="235"/>
        <end position="266"/>
    </location>
</feature>
<sequence>MTADYPSVNPAIASDSGPKGSSPNSLKAFVLSHLRGAIATSVTGAVLLFGASTWNVWQLYRGFQTTIDREFTLQRLSDKIVYYDEVLTMSARMAASTADPKWEQRYWENEPELTNAIEQVSKLVPAVAQSQTQQTDAANEKLIAMEEKAFELVKAGRKEEAFQLLLSAEYQTQKEIYSEGVEKTIEVVADEILSLQRNYSQQLQQSLIFAGVSLPLLLLSGAIVVWLLRTYLSDRLRAEQALRRSQDSLQQTNEELSVKMQLVQEQSSRIAEQEQATIEQSQQLQQDIGHILDVVLDIEAGNLTVEAEVSDRETGLISDTLNRLIENLVRILSQVSETAQATSGSATTVANDATSVAQDIEKQAQDVMAMQGLLEQVWDLAQQSLGQVAQTQETLGDVRAVVEEGQGAIAQMNQGIEVLQVGSDRMVQRIKTLGEFVSLADEFVQEQNQTASLTQVLALNASLVAAKAAEQRNPELFQQVAREFETIANQVRQLAQQTNLGLESLQQRTAHIHGVVSEVDREVQNLNGLVSEFSAGVSQSTHAFTEVQTKASEVEKSGNAVAQGNEKIITATENTRSALQEISERSERATARMASTLKRSLEMKQRSRKLLETVQFFQLPAASDSETPEALVPPAEPSGAEASPEAVPV</sequence>
<keyword evidence="6" id="KW-0472">Membrane</keyword>
<comment type="similarity">
    <text evidence="2">Belongs to the methyl-accepting chemotaxis (MCP) protein family.</text>
</comment>
<reference evidence="9 10" key="1">
    <citation type="journal article" date="2015" name="Genome Announc.">
        <title>Draft Genome Sequence of Filamentous Marine Cyanobacterium Lyngbya confervoides Strain BDU141951.</title>
        <authorList>
            <person name="Chandrababunaidu M.M."/>
            <person name="Sen D."/>
            <person name="Tripathy S."/>
        </authorList>
    </citation>
    <scope>NUCLEOTIDE SEQUENCE [LARGE SCALE GENOMIC DNA]</scope>
    <source>
        <strain evidence="9 10">BDU141951</strain>
    </source>
</reference>
<dbReference type="RefSeq" id="WP_166277465.1">
    <property type="nucleotide sequence ID" value="NZ_JTHE03000106.1"/>
</dbReference>
<dbReference type="InterPro" id="IPR004089">
    <property type="entry name" value="MCPsignal_dom"/>
</dbReference>
<keyword evidence="10" id="KW-1185">Reference proteome</keyword>
<evidence type="ECO:0000256" key="3">
    <source>
        <dbReference type="PROSITE-ProRule" id="PRU00284"/>
    </source>
</evidence>
<feature type="domain" description="Methyl-accepting transducer" evidence="7">
    <location>
        <begin position="338"/>
        <end position="583"/>
    </location>
</feature>
<dbReference type="Proteomes" id="UP000031561">
    <property type="component" value="Unassembled WGS sequence"/>
</dbReference>
<dbReference type="AlphaFoldDB" id="A0ABD4T8W6"/>
<keyword evidence="6" id="KW-0812">Transmembrane</keyword>
<dbReference type="GO" id="GO:0007165">
    <property type="term" value="P:signal transduction"/>
    <property type="evidence" value="ECO:0007669"/>
    <property type="project" value="UniProtKB-KW"/>
</dbReference>
<name>A0ABD4T8W6_9CYAN</name>
<feature type="domain" description="HAMP" evidence="8">
    <location>
        <begin position="282"/>
        <end position="333"/>
    </location>
</feature>
<accession>A0ABD4T8W6</accession>
<dbReference type="PANTHER" id="PTHR43531">
    <property type="entry name" value="PROTEIN ICFG"/>
    <property type="match status" value="1"/>
</dbReference>
<dbReference type="Gene3D" id="1.10.287.950">
    <property type="entry name" value="Methyl-accepting chemotaxis protein"/>
    <property type="match status" value="1"/>
</dbReference>
<evidence type="ECO:0000313" key="10">
    <source>
        <dbReference type="Proteomes" id="UP000031561"/>
    </source>
</evidence>
<keyword evidence="6" id="KW-1133">Transmembrane helix</keyword>
<keyword evidence="1" id="KW-0145">Chemotaxis</keyword>
<dbReference type="EMBL" id="JTHE03000106">
    <property type="protein sequence ID" value="MCM1984928.1"/>
    <property type="molecule type" value="Genomic_DNA"/>
</dbReference>
<evidence type="ECO:0000256" key="4">
    <source>
        <dbReference type="SAM" id="Coils"/>
    </source>
</evidence>
<organism evidence="9 10">
    <name type="scientific">Lyngbya confervoides BDU141951</name>
    <dbReference type="NCBI Taxonomy" id="1574623"/>
    <lineage>
        <taxon>Bacteria</taxon>
        <taxon>Bacillati</taxon>
        <taxon>Cyanobacteriota</taxon>
        <taxon>Cyanophyceae</taxon>
        <taxon>Oscillatoriophycideae</taxon>
        <taxon>Oscillatoriales</taxon>
        <taxon>Microcoleaceae</taxon>
        <taxon>Lyngbya</taxon>
    </lineage>
</organism>
<evidence type="ECO:0000256" key="2">
    <source>
        <dbReference type="ARBA" id="ARBA00029447"/>
    </source>
</evidence>
<feature type="transmembrane region" description="Helical" evidence="6">
    <location>
        <begin position="207"/>
        <end position="228"/>
    </location>
</feature>
<feature type="compositionally biased region" description="Low complexity" evidence="5">
    <location>
        <begin position="637"/>
        <end position="649"/>
    </location>
</feature>
<dbReference type="PANTHER" id="PTHR43531:SF11">
    <property type="entry name" value="METHYL-ACCEPTING CHEMOTAXIS PROTEIN 3"/>
    <property type="match status" value="1"/>
</dbReference>
<keyword evidence="4" id="KW-0175">Coiled coil</keyword>
<evidence type="ECO:0000259" key="7">
    <source>
        <dbReference type="PROSITE" id="PS50111"/>
    </source>
</evidence>
<evidence type="ECO:0000256" key="6">
    <source>
        <dbReference type="SAM" id="Phobius"/>
    </source>
</evidence>
<proteinExistence type="inferred from homology"/>
<feature type="region of interest" description="Disordered" evidence="5">
    <location>
        <begin position="619"/>
        <end position="649"/>
    </location>
</feature>
<evidence type="ECO:0000259" key="8">
    <source>
        <dbReference type="PROSITE" id="PS50885"/>
    </source>
</evidence>
<dbReference type="InterPro" id="IPR051310">
    <property type="entry name" value="MCP_chemotaxis"/>
</dbReference>
<feature type="region of interest" description="Disordered" evidence="5">
    <location>
        <begin position="1"/>
        <end position="22"/>
    </location>
</feature>
<comment type="caution">
    <text evidence="9">The sequence shown here is derived from an EMBL/GenBank/DDBJ whole genome shotgun (WGS) entry which is preliminary data.</text>
</comment>
<gene>
    <name evidence="9" type="ORF">QQ91_0019065</name>
</gene>
<keyword evidence="3" id="KW-0807">Transducer</keyword>
<evidence type="ECO:0000256" key="5">
    <source>
        <dbReference type="SAM" id="MobiDB-lite"/>
    </source>
</evidence>
<evidence type="ECO:0000256" key="1">
    <source>
        <dbReference type="ARBA" id="ARBA00022500"/>
    </source>
</evidence>
<dbReference type="InterPro" id="IPR003660">
    <property type="entry name" value="HAMP_dom"/>
</dbReference>
<protein>
    <submittedName>
        <fullName evidence="9">Methyl-accepting chemotaxis protein</fullName>
    </submittedName>
</protein>
<dbReference type="PROSITE" id="PS50111">
    <property type="entry name" value="CHEMOTAXIS_TRANSDUC_2"/>
    <property type="match status" value="1"/>
</dbReference>
<dbReference type="SUPFAM" id="SSF58104">
    <property type="entry name" value="Methyl-accepting chemotaxis protein (MCP) signaling domain"/>
    <property type="match status" value="1"/>
</dbReference>
<evidence type="ECO:0000313" key="9">
    <source>
        <dbReference type="EMBL" id="MCM1984928.1"/>
    </source>
</evidence>